<protein>
    <recommendedName>
        <fullName evidence="7">Methyltransferase-like protein 23</fullName>
    </recommendedName>
</protein>
<reference evidence="5 6" key="1">
    <citation type="journal article" date="2018" name="G3 (Bethesda)">
        <title>A High-Quality Reference Genome for the Invasive Mosquitofish Gambusia affinis Using a Chicago Library.</title>
        <authorList>
            <person name="Hoffberg S.L."/>
            <person name="Troendle N.J."/>
            <person name="Glenn T.C."/>
            <person name="Mahmud O."/>
            <person name="Louha S."/>
            <person name="Chalopin D."/>
            <person name="Bennetzen J.L."/>
            <person name="Mauricio R."/>
        </authorList>
    </citation>
    <scope>NUCLEOTIDE SEQUENCE [LARGE SCALE GENOMIC DNA]</scope>
    <source>
        <strain evidence="5">NE01/NJP1002.9</strain>
        <tissue evidence="5">Muscle</tissue>
    </source>
</reference>
<gene>
    <name evidence="5" type="ORF">CCH79_00020538</name>
</gene>
<name>A0A315W8H0_GAMAF</name>
<dbReference type="InterPro" id="IPR029063">
    <property type="entry name" value="SAM-dependent_MTases_sf"/>
</dbReference>
<evidence type="ECO:0000256" key="1">
    <source>
        <dbReference type="ARBA" id="ARBA00022603"/>
    </source>
</evidence>
<dbReference type="GO" id="GO:0005634">
    <property type="term" value="C:nucleus"/>
    <property type="evidence" value="ECO:0007669"/>
    <property type="project" value="TreeGrafter"/>
</dbReference>
<organism evidence="5 6">
    <name type="scientific">Gambusia affinis</name>
    <name type="common">Western mosquitofish</name>
    <name type="synonym">Heterandria affinis</name>
    <dbReference type="NCBI Taxonomy" id="33528"/>
    <lineage>
        <taxon>Eukaryota</taxon>
        <taxon>Metazoa</taxon>
        <taxon>Chordata</taxon>
        <taxon>Craniata</taxon>
        <taxon>Vertebrata</taxon>
        <taxon>Euteleostomi</taxon>
        <taxon>Actinopterygii</taxon>
        <taxon>Neopterygii</taxon>
        <taxon>Teleostei</taxon>
        <taxon>Neoteleostei</taxon>
        <taxon>Acanthomorphata</taxon>
        <taxon>Ovalentaria</taxon>
        <taxon>Atherinomorphae</taxon>
        <taxon>Cyprinodontiformes</taxon>
        <taxon>Poeciliidae</taxon>
        <taxon>Poeciliinae</taxon>
        <taxon>Gambusia</taxon>
    </lineage>
</organism>
<dbReference type="GO" id="GO:0032259">
    <property type="term" value="P:methylation"/>
    <property type="evidence" value="ECO:0007669"/>
    <property type="project" value="UniProtKB-KW"/>
</dbReference>
<keyword evidence="1" id="KW-0489">Methyltransferase</keyword>
<sequence length="284" mass="30953">MEESGEEAGGAACRVFTFKDEKSPEESLSVCIPEVLDPQYGMYVWPCAVVLAQYLWFHRDQLRGRAVLEVRRSGTQKETFWLLSFRPVSDPVLTPCRSSCAQLGAGVGLPGVLAARCGAHVLLSDASDRPRCLENGRRSCAANGLRDVGVLGLSWGDVTPELLLLPPQDVVLGSDVFYDPEDFEDVLVTFVCLLRKNPEAQFWTTYQVRSSDWSLEALLRRWRLRCVSVPLADFGADGCELAGSALPGSHTVHMMIISRGSEVDPPAQGSPSAPRHAACCSAAQ</sequence>
<evidence type="ECO:0000256" key="4">
    <source>
        <dbReference type="ARBA" id="ARBA00043988"/>
    </source>
</evidence>
<dbReference type="Gene3D" id="3.40.50.150">
    <property type="entry name" value="Vaccinia Virus protein VP39"/>
    <property type="match status" value="1"/>
</dbReference>
<dbReference type="EMBL" id="NHOQ01000940">
    <property type="protein sequence ID" value="PWA28148.1"/>
    <property type="molecule type" value="Genomic_DNA"/>
</dbReference>
<dbReference type="PANTHER" id="PTHR14614">
    <property type="entry name" value="HEPATOCELLULAR CARCINOMA-ASSOCIATED ANTIGEN"/>
    <property type="match status" value="1"/>
</dbReference>
<dbReference type="AlphaFoldDB" id="A0A315W8H0"/>
<dbReference type="GO" id="GO:0005737">
    <property type="term" value="C:cytoplasm"/>
    <property type="evidence" value="ECO:0007669"/>
    <property type="project" value="TreeGrafter"/>
</dbReference>
<comment type="similarity">
    <text evidence="4">Belongs to the methyltransferase superfamily. METTL23 family.</text>
</comment>
<comment type="caution">
    <text evidence="5">The sequence shown here is derived from an EMBL/GenBank/DDBJ whole genome shotgun (WGS) entry which is preliminary data.</text>
</comment>
<evidence type="ECO:0008006" key="7">
    <source>
        <dbReference type="Google" id="ProtNLM"/>
    </source>
</evidence>
<proteinExistence type="inferred from homology"/>
<keyword evidence="3" id="KW-0949">S-adenosyl-L-methionine</keyword>
<keyword evidence="2" id="KW-0808">Transferase</keyword>
<dbReference type="GO" id="GO:0008168">
    <property type="term" value="F:methyltransferase activity"/>
    <property type="evidence" value="ECO:0007669"/>
    <property type="project" value="UniProtKB-KW"/>
</dbReference>
<dbReference type="PANTHER" id="PTHR14614:SF164">
    <property type="entry name" value="HISTONE-ARGININE METHYLTRANSFERASE METTL23"/>
    <property type="match status" value="1"/>
</dbReference>
<accession>A0A315W8H0</accession>
<dbReference type="STRING" id="33528.ENSGAFP00000029933"/>
<evidence type="ECO:0000256" key="2">
    <source>
        <dbReference type="ARBA" id="ARBA00022679"/>
    </source>
</evidence>
<evidence type="ECO:0000313" key="6">
    <source>
        <dbReference type="Proteomes" id="UP000250572"/>
    </source>
</evidence>
<dbReference type="SUPFAM" id="SSF53335">
    <property type="entry name" value="S-adenosyl-L-methionine-dependent methyltransferases"/>
    <property type="match status" value="1"/>
</dbReference>
<evidence type="ECO:0000256" key="3">
    <source>
        <dbReference type="ARBA" id="ARBA00022691"/>
    </source>
</evidence>
<dbReference type="Pfam" id="PF10294">
    <property type="entry name" value="Methyltransf_16"/>
    <property type="match status" value="1"/>
</dbReference>
<dbReference type="InterPro" id="IPR019410">
    <property type="entry name" value="Methyltransf_16"/>
</dbReference>
<keyword evidence="6" id="KW-1185">Reference proteome</keyword>
<dbReference type="Proteomes" id="UP000250572">
    <property type="component" value="Unassembled WGS sequence"/>
</dbReference>
<evidence type="ECO:0000313" key="5">
    <source>
        <dbReference type="EMBL" id="PWA28148.1"/>
    </source>
</evidence>